<dbReference type="AlphaFoldDB" id="A0A550C330"/>
<evidence type="ECO:0000313" key="3">
    <source>
        <dbReference type="Proteomes" id="UP000320762"/>
    </source>
</evidence>
<dbReference type="Proteomes" id="UP000320762">
    <property type="component" value="Unassembled WGS sequence"/>
</dbReference>
<reference evidence="2 3" key="1">
    <citation type="journal article" date="2019" name="New Phytol.">
        <title>Comparative genomics reveals unique wood-decay strategies and fruiting body development in the Schizophyllaceae.</title>
        <authorList>
            <person name="Almasi E."/>
            <person name="Sahu N."/>
            <person name="Krizsan K."/>
            <person name="Balint B."/>
            <person name="Kovacs G.M."/>
            <person name="Kiss B."/>
            <person name="Cseklye J."/>
            <person name="Drula E."/>
            <person name="Henrissat B."/>
            <person name="Nagy I."/>
            <person name="Chovatia M."/>
            <person name="Adam C."/>
            <person name="LaButti K."/>
            <person name="Lipzen A."/>
            <person name="Riley R."/>
            <person name="Grigoriev I.V."/>
            <person name="Nagy L.G."/>
        </authorList>
    </citation>
    <scope>NUCLEOTIDE SEQUENCE [LARGE SCALE GENOMIC DNA]</scope>
    <source>
        <strain evidence="2 3">NL-1724</strain>
    </source>
</reference>
<proteinExistence type="predicted"/>
<keyword evidence="1" id="KW-1133">Transmembrane helix</keyword>
<evidence type="ECO:0000256" key="1">
    <source>
        <dbReference type="SAM" id="Phobius"/>
    </source>
</evidence>
<feature type="transmembrane region" description="Helical" evidence="1">
    <location>
        <begin position="15"/>
        <end position="38"/>
    </location>
</feature>
<keyword evidence="3" id="KW-1185">Reference proteome</keyword>
<name>A0A550C330_9AGAR</name>
<evidence type="ECO:0000313" key="2">
    <source>
        <dbReference type="EMBL" id="TRM59194.1"/>
    </source>
</evidence>
<dbReference type="EMBL" id="VDMD01000029">
    <property type="protein sequence ID" value="TRM59194.1"/>
    <property type="molecule type" value="Genomic_DNA"/>
</dbReference>
<keyword evidence="1" id="KW-0812">Transmembrane</keyword>
<accession>A0A550C330</accession>
<sequence length="96" mass="10670">MCNILPVAPPSASYAAFHCSISLFAFVPSIYTPLDYVWMTRVPTRRLPAPPSCPHRSISVVATLIVGLTHQPWSMVRVRRAIFSQGAPPGHWPCKR</sequence>
<gene>
    <name evidence="2" type="ORF">BD626DRAFT_508569</name>
</gene>
<comment type="caution">
    <text evidence="2">The sequence shown here is derived from an EMBL/GenBank/DDBJ whole genome shotgun (WGS) entry which is preliminary data.</text>
</comment>
<keyword evidence="1" id="KW-0472">Membrane</keyword>
<organism evidence="2 3">
    <name type="scientific">Schizophyllum amplum</name>
    <dbReference type="NCBI Taxonomy" id="97359"/>
    <lineage>
        <taxon>Eukaryota</taxon>
        <taxon>Fungi</taxon>
        <taxon>Dikarya</taxon>
        <taxon>Basidiomycota</taxon>
        <taxon>Agaricomycotina</taxon>
        <taxon>Agaricomycetes</taxon>
        <taxon>Agaricomycetidae</taxon>
        <taxon>Agaricales</taxon>
        <taxon>Schizophyllaceae</taxon>
        <taxon>Schizophyllum</taxon>
    </lineage>
</organism>
<protein>
    <submittedName>
        <fullName evidence="2">Uncharacterized protein</fullName>
    </submittedName>
</protein>